<dbReference type="Proteomes" id="UP000596742">
    <property type="component" value="Unassembled WGS sequence"/>
</dbReference>
<dbReference type="OrthoDB" id="10338470at2759"/>
<keyword evidence="2" id="KW-1133">Transmembrane helix</keyword>
<dbReference type="SUPFAM" id="SSF56496">
    <property type="entry name" value="Fibrinogen C-terminal domain-like"/>
    <property type="match status" value="1"/>
</dbReference>
<dbReference type="AlphaFoldDB" id="A0A8B6GX79"/>
<dbReference type="InterPro" id="IPR002181">
    <property type="entry name" value="Fibrinogen_a/b/g_C_dom"/>
</dbReference>
<keyword evidence="2" id="KW-0812">Transmembrane</keyword>
<dbReference type="PROSITE" id="PS00514">
    <property type="entry name" value="FIBRINOGEN_C_1"/>
    <property type="match status" value="1"/>
</dbReference>
<evidence type="ECO:0000313" key="4">
    <source>
        <dbReference type="EMBL" id="VDI69865.1"/>
    </source>
</evidence>
<evidence type="ECO:0000256" key="1">
    <source>
        <dbReference type="ARBA" id="ARBA00023157"/>
    </source>
</evidence>
<dbReference type="InterPro" id="IPR020837">
    <property type="entry name" value="Fibrinogen_CS"/>
</dbReference>
<reference evidence="4" key="1">
    <citation type="submission" date="2018-11" db="EMBL/GenBank/DDBJ databases">
        <authorList>
            <person name="Alioto T."/>
            <person name="Alioto T."/>
        </authorList>
    </citation>
    <scope>NUCLEOTIDE SEQUENCE</scope>
</reference>
<dbReference type="InterPro" id="IPR003609">
    <property type="entry name" value="Pan_app"/>
</dbReference>
<proteinExistence type="predicted"/>
<organism evidence="4 5">
    <name type="scientific">Mytilus galloprovincialis</name>
    <name type="common">Mediterranean mussel</name>
    <dbReference type="NCBI Taxonomy" id="29158"/>
    <lineage>
        <taxon>Eukaryota</taxon>
        <taxon>Metazoa</taxon>
        <taxon>Spiralia</taxon>
        <taxon>Lophotrochozoa</taxon>
        <taxon>Mollusca</taxon>
        <taxon>Bivalvia</taxon>
        <taxon>Autobranchia</taxon>
        <taxon>Pteriomorphia</taxon>
        <taxon>Mytilida</taxon>
        <taxon>Mytiloidea</taxon>
        <taxon>Mytilidae</taxon>
        <taxon>Mytilinae</taxon>
        <taxon>Mytilus</taxon>
    </lineage>
</organism>
<keyword evidence="1" id="KW-1015">Disulfide bond</keyword>
<protein>
    <recommendedName>
        <fullName evidence="3">Fibrinogen C-terminal domain-containing protein</fullName>
    </recommendedName>
</protein>
<dbReference type="NCBIfam" id="NF040941">
    <property type="entry name" value="GGGWT_bact"/>
    <property type="match status" value="1"/>
</dbReference>
<keyword evidence="2" id="KW-0472">Membrane</keyword>
<sequence>MEKGGLFLTILFYGVVVINPICYGITEIQNKKKFTIEAGKRIVSSNSTITTITDSSVACASLCTSDVDCVTASYDNSIKQCRLDTDCIPTTEKWQNEVLIRISEEFHVKRPTNCDDLDKSTCKSGIYKICPDKISCFKAFCEMKKHGGGWTVFQRRMNGETNFYREWNYYKQGFGDQSLEFWLGNDHLHLLTSQGQYRLRIDMEDFENNQSYALYDNFSVGSESSGYILNISDYSGDAGNVSESSGYILSVSDFSGDAGNVSERSGYILSISHYSGDARDSMAYQNGQKFSTKDRDNDKGDNDCAVVYKGAWWYNACHYSNLNGLYLKGNHDSFADGVIWETWKGYYYSLKETIMMIRKV</sequence>
<dbReference type="SMART" id="SM00186">
    <property type="entry name" value="FBG"/>
    <property type="match status" value="1"/>
</dbReference>
<dbReference type="InterPro" id="IPR014716">
    <property type="entry name" value="Fibrinogen_a/b/g_C_1"/>
</dbReference>
<name>A0A8B6GX79_MYTGA</name>
<dbReference type="InterPro" id="IPR050373">
    <property type="entry name" value="Fibrinogen_C-term_domain"/>
</dbReference>
<dbReference type="Gene3D" id="4.10.530.10">
    <property type="entry name" value="Gamma-fibrinogen Carboxyl Terminal Fragment, domain 2"/>
    <property type="match status" value="1"/>
</dbReference>
<dbReference type="Pfam" id="PF00147">
    <property type="entry name" value="Fibrinogen_C"/>
    <property type="match status" value="1"/>
</dbReference>
<comment type="caution">
    <text evidence="4">The sequence shown here is derived from an EMBL/GenBank/DDBJ whole genome shotgun (WGS) entry which is preliminary data.</text>
</comment>
<gene>
    <name evidence="4" type="ORF">MGAL_10B074547</name>
</gene>
<evidence type="ECO:0000256" key="2">
    <source>
        <dbReference type="SAM" id="Phobius"/>
    </source>
</evidence>
<keyword evidence="5" id="KW-1185">Reference proteome</keyword>
<evidence type="ECO:0000313" key="5">
    <source>
        <dbReference type="Proteomes" id="UP000596742"/>
    </source>
</evidence>
<dbReference type="CDD" id="cd00087">
    <property type="entry name" value="FReD"/>
    <property type="match status" value="1"/>
</dbReference>
<accession>A0A8B6GX79</accession>
<dbReference type="EMBL" id="UYJE01009095">
    <property type="protein sequence ID" value="VDI69865.1"/>
    <property type="molecule type" value="Genomic_DNA"/>
</dbReference>
<dbReference type="Pfam" id="PF00024">
    <property type="entry name" value="PAN_1"/>
    <property type="match status" value="1"/>
</dbReference>
<dbReference type="PROSITE" id="PS51406">
    <property type="entry name" value="FIBRINOGEN_C_2"/>
    <property type="match status" value="1"/>
</dbReference>
<evidence type="ECO:0000259" key="3">
    <source>
        <dbReference type="PROSITE" id="PS51406"/>
    </source>
</evidence>
<feature type="transmembrane region" description="Helical" evidence="2">
    <location>
        <begin position="6"/>
        <end position="26"/>
    </location>
</feature>
<feature type="domain" description="Fibrinogen C-terminal" evidence="3">
    <location>
        <begin position="105"/>
        <end position="360"/>
    </location>
</feature>
<dbReference type="PANTHER" id="PTHR19143">
    <property type="entry name" value="FIBRINOGEN/TENASCIN/ANGIOPOEITIN"/>
    <property type="match status" value="1"/>
</dbReference>
<dbReference type="Gene3D" id="3.90.215.10">
    <property type="entry name" value="Gamma Fibrinogen, chain A, domain 1"/>
    <property type="match status" value="1"/>
</dbReference>
<dbReference type="InterPro" id="IPR036056">
    <property type="entry name" value="Fibrinogen-like_C"/>
</dbReference>
<dbReference type="GO" id="GO:0005615">
    <property type="term" value="C:extracellular space"/>
    <property type="evidence" value="ECO:0007669"/>
    <property type="project" value="TreeGrafter"/>
</dbReference>